<reference evidence="1 2" key="1">
    <citation type="submission" date="2019-01" db="EMBL/GenBank/DDBJ databases">
        <title>Draft genome sequence of Psathyrella aberdarensis IHI B618.</title>
        <authorList>
            <person name="Buettner E."/>
            <person name="Kellner H."/>
        </authorList>
    </citation>
    <scope>NUCLEOTIDE SEQUENCE [LARGE SCALE GENOMIC DNA]</scope>
    <source>
        <strain evidence="1 2">IHI B618</strain>
    </source>
</reference>
<dbReference type="EMBL" id="SDEE01000083">
    <property type="protein sequence ID" value="RXW22115.1"/>
    <property type="molecule type" value="Genomic_DNA"/>
</dbReference>
<dbReference type="Proteomes" id="UP000290288">
    <property type="component" value="Unassembled WGS sequence"/>
</dbReference>
<sequence>MSAPNDTPLSFMAGAHSLKIPNLTVNAGNDNRKDYRTTNAEFMIHNSNQYTGGARHYNPMTFGGNSKGATTSHHADPFVQWGPGAVEDTFAYHQTTNRRYQ</sequence>
<dbReference type="OrthoDB" id="10325019at2759"/>
<evidence type="ECO:0000313" key="2">
    <source>
        <dbReference type="Proteomes" id="UP000290288"/>
    </source>
</evidence>
<keyword evidence="2" id="KW-1185">Reference proteome</keyword>
<organism evidence="1 2">
    <name type="scientific">Candolleomyces aberdarensis</name>
    <dbReference type="NCBI Taxonomy" id="2316362"/>
    <lineage>
        <taxon>Eukaryota</taxon>
        <taxon>Fungi</taxon>
        <taxon>Dikarya</taxon>
        <taxon>Basidiomycota</taxon>
        <taxon>Agaricomycotina</taxon>
        <taxon>Agaricomycetes</taxon>
        <taxon>Agaricomycetidae</taxon>
        <taxon>Agaricales</taxon>
        <taxon>Agaricineae</taxon>
        <taxon>Psathyrellaceae</taxon>
        <taxon>Candolleomyces</taxon>
    </lineage>
</organism>
<name>A0A4Q2DTC3_9AGAR</name>
<protein>
    <submittedName>
        <fullName evidence="1">Uncharacterized protein</fullName>
    </submittedName>
</protein>
<evidence type="ECO:0000313" key="1">
    <source>
        <dbReference type="EMBL" id="RXW22115.1"/>
    </source>
</evidence>
<proteinExistence type="predicted"/>
<dbReference type="AlphaFoldDB" id="A0A4Q2DTC3"/>
<gene>
    <name evidence="1" type="ORF">EST38_g3729</name>
</gene>
<accession>A0A4Q2DTC3</accession>
<comment type="caution">
    <text evidence="1">The sequence shown here is derived from an EMBL/GenBank/DDBJ whole genome shotgun (WGS) entry which is preliminary data.</text>
</comment>